<evidence type="ECO:0000313" key="3">
    <source>
        <dbReference type="EnsemblPlants" id="KEH25936"/>
    </source>
</evidence>
<dbReference type="Proteomes" id="UP000002051">
    <property type="component" value="Chromosome 6"/>
</dbReference>
<dbReference type="EnsemblPlants" id="KEH25936">
    <property type="protein sequence ID" value="KEH25936"/>
    <property type="gene ID" value="MTR_6g038030"/>
</dbReference>
<keyword evidence="2" id="KW-0812">Transmembrane</keyword>
<feature type="signal peptide" evidence="1">
    <location>
        <begin position="1"/>
        <end position="25"/>
    </location>
</feature>
<evidence type="ECO:0000313" key="2">
    <source>
        <dbReference type="EMBL" id="KEH25936.1"/>
    </source>
</evidence>
<keyword evidence="1" id="KW-0732">Signal</keyword>
<accession>A0A072U981</accession>
<evidence type="ECO:0000256" key="1">
    <source>
        <dbReference type="SAM" id="SignalP"/>
    </source>
</evidence>
<gene>
    <name evidence="2" type="ordered locus">MTR_6g038030</name>
</gene>
<dbReference type="EMBL" id="CM001222">
    <property type="protein sequence ID" value="KEH25936.1"/>
    <property type="molecule type" value="Genomic_DNA"/>
</dbReference>
<feature type="chain" id="PRO_5014499412" evidence="1">
    <location>
        <begin position="26"/>
        <end position="73"/>
    </location>
</feature>
<keyword evidence="2" id="KW-0472">Membrane</keyword>
<reference evidence="2 4" key="1">
    <citation type="journal article" date="2011" name="Nature">
        <title>The Medicago genome provides insight into the evolution of rhizobial symbioses.</title>
        <authorList>
            <person name="Young N.D."/>
            <person name="Debelle F."/>
            <person name="Oldroyd G.E."/>
            <person name="Geurts R."/>
            <person name="Cannon S.B."/>
            <person name="Udvardi M.K."/>
            <person name="Benedito V.A."/>
            <person name="Mayer K.F."/>
            <person name="Gouzy J."/>
            <person name="Schoof H."/>
            <person name="Van de Peer Y."/>
            <person name="Proost S."/>
            <person name="Cook D.R."/>
            <person name="Meyers B.C."/>
            <person name="Spannagl M."/>
            <person name="Cheung F."/>
            <person name="De Mita S."/>
            <person name="Krishnakumar V."/>
            <person name="Gundlach H."/>
            <person name="Zhou S."/>
            <person name="Mudge J."/>
            <person name="Bharti A.K."/>
            <person name="Murray J.D."/>
            <person name="Naoumkina M.A."/>
            <person name="Rosen B."/>
            <person name="Silverstein K.A."/>
            <person name="Tang H."/>
            <person name="Rombauts S."/>
            <person name="Zhao P.X."/>
            <person name="Zhou P."/>
            <person name="Barbe V."/>
            <person name="Bardou P."/>
            <person name="Bechner M."/>
            <person name="Bellec A."/>
            <person name="Berger A."/>
            <person name="Berges H."/>
            <person name="Bidwell S."/>
            <person name="Bisseling T."/>
            <person name="Choisne N."/>
            <person name="Couloux A."/>
            <person name="Denny R."/>
            <person name="Deshpande S."/>
            <person name="Dai X."/>
            <person name="Doyle J.J."/>
            <person name="Dudez A.M."/>
            <person name="Farmer A.D."/>
            <person name="Fouteau S."/>
            <person name="Franken C."/>
            <person name="Gibelin C."/>
            <person name="Gish J."/>
            <person name="Goldstein S."/>
            <person name="Gonzalez A.J."/>
            <person name="Green P.J."/>
            <person name="Hallab A."/>
            <person name="Hartog M."/>
            <person name="Hua A."/>
            <person name="Humphray S.J."/>
            <person name="Jeong D.H."/>
            <person name="Jing Y."/>
            <person name="Jocker A."/>
            <person name="Kenton S.M."/>
            <person name="Kim D.J."/>
            <person name="Klee K."/>
            <person name="Lai H."/>
            <person name="Lang C."/>
            <person name="Lin S."/>
            <person name="Macmil S.L."/>
            <person name="Magdelenat G."/>
            <person name="Matthews L."/>
            <person name="McCorrison J."/>
            <person name="Monaghan E.L."/>
            <person name="Mun J.H."/>
            <person name="Najar F.Z."/>
            <person name="Nicholson C."/>
            <person name="Noirot C."/>
            <person name="O'Bleness M."/>
            <person name="Paule C.R."/>
            <person name="Poulain J."/>
            <person name="Prion F."/>
            <person name="Qin B."/>
            <person name="Qu C."/>
            <person name="Retzel E.F."/>
            <person name="Riddle C."/>
            <person name="Sallet E."/>
            <person name="Samain S."/>
            <person name="Samson N."/>
            <person name="Sanders I."/>
            <person name="Saurat O."/>
            <person name="Scarpelli C."/>
            <person name="Schiex T."/>
            <person name="Segurens B."/>
            <person name="Severin A.J."/>
            <person name="Sherrier D.J."/>
            <person name="Shi R."/>
            <person name="Sims S."/>
            <person name="Singer S.R."/>
            <person name="Sinharoy S."/>
            <person name="Sterck L."/>
            <person name="Viollet A."/>
            <person name="Wang B.B."/>
            <person name="Wang K."/>
            <person name="Wang M."/>
            <person name="Wang X."/>
            <person name="Warfsmann J."/>
            <person name="Weissenbach J."/>
            <person name="White D.D."/>
            <person name="White J.D."/>
            <person name="Wiley G.B."/>
            <person name="Wincker P."/>
            <person name="Xing Y."/>
            <person name="Yang L."/>
            <person name="Yao Z."/>
            <person name="Ying F."/>
            <person name="Zhai J."/>
            <person name="Zhou L."/>
            <person name="Zuber A."/>
            <person name="Denarie J."/>
            <person name="Dixon R.A."/>
            <person name="May G.D."/>
            <person name="Schwartz D.C."/>
            <person name="Rogers J."/>
            <person name="Quetier F."/>
            <person name="Town C.D."/>
            <person name="Roe B.A."/>
        </authorList>
    </citation>
    <scope>NUCLEOTIDE SEQUENCE [LARGE SCALE GENOMIC DNA]</scope>
    <source>
        <strain evidence="2">A17</strain>
        <strain evidence="3 4">cv. Jemalong A17</strain>
    </source>
</reference>
<reference evidence="3" key="3">
    <citation type="submission" date="2015-04" db="UniProtKB">
        <authorList>
            <consortium name="EnsemblPlants"/>
        </authorList>
    </citation>
    <scope>IDENTIFICATION</scope>
    <source>
        <strain evidence="3">cv. Jemalong A17</strain>
    </source>
</reference>
<evidence type="ECO:0000313" key="4">
    <source>
        <dbReference type="Proteomes" id="UP000002051"/>
    </source>
</evidence>
<name>A0A072U981_MEDTR</name>
<organism evidence="2 4">
    <name type="scientific">Medicago truncatula</name>
    <name type="common">Barrel medic</name>
    <name type="synonym">Medicago tribuloides</name>
    <dbReference type="NCBI Taxonomy" id="3880"/>
    <lineage>
        <taxon>Eukaryota</taxon>
        <taxon>Viridiplantae</taxon>
        <taxon>Streptophyta</taxon>
        <taxon>Embryophyta</taxon>
        <taxon>Tracheophyta</taxon>
        <taxon>Spermatophyta</taxon>
        <taxon>Magnoliopsida</taxon>
        <taxon>eudicotyledons</taxon>
        <taxon>Gunneridae</taxon>
        <taxon>Pentapetalae</taxon>
        <taxon>rosids</taxon>
        <taxon>fabids</taxon>
        <taxon>Fabales</taxon>
        <taxon>Fabaceae</taxon>
        <taxon>Papilionoideae</taxon>
        <taxon>50 kb inversion clade</taxon>
        <taxon>NPAAA clade</taxon>
        <taxon>Hologalegina</taxon>
        <taxon>IRL clade</taxon>
        <taxon>Trifolieae</taxon>
        <taxon>Medicago</taxon>
    </lineage>
</organism>
<dbReference type="AlphaFoldDB" id="A0A072U981"/>
<keyword evidence="4" id="KW-1185">Reference proteome</keyword>
<proteinExistence type="predicted"/>
<protein>
    <submittedName>
        <fullName evidence="2">Transmembrane protein, putative</fullName>
    </submittedName>
</protein>
<dbReference type="HOGENOM" id="CLU_2708574_0_0_1"/>
<sequence length="73" mass="8252">MSITKYINIITAVYALVSFLVSVSAAPTSKDTAIKSPLFLILSYPMVSVWVARYEERTNTRTPNTQILSRQQR</sequence>
<reference evidence="2 4" key="2">
    <citation type="journal article" date="2014" name="BMC Genomics">
        <title>An improved genome release (version Mt4.0) for the model legume Medicago truncatula.</title>
        <authorList>
            <person name="Tang H."/>
            <person name="Krishnakumar V."/>
            <person name="Bidwell S."/>
            <person name="Rosen B."/>
            <person name="Chan A."/>
            <person name="Zhou S."/>
            <person name="Gentzbittel L."/>
            <person name="Childs K.L."/>
            <person name="Yandell M."/>
            <person name="Gundlach H."/>
            <person name="Mayer K.F."/>
            <person name="Schwartz D.C."/>
            <person name="Town C.D."/>
        </authorList>
    </citation>
    <scope>GENOME REANNOTATION</scope>
    <source>
        <strain evidence="2">A17</strain>
        <strain evidence="3 4">cv. Jemalong A17</strain>
    </source>
</reference>